<dbReference type="EMBL" id="RBAL01000019">
    <property type="protein sequence ID" value="RKN38192.1"/>
    <property type="molecule type" value="Genomic_DNA"/>
</dbReference>
<accession>A0A3A9YQD5</accession>
<evidence type="ECO:0000313" key="2">
    <source>
        <dbReference type="EMBL" id="RKN38192.1"/>
    </source>
</evidence>
<dbReference type="PANTHER" id="PTHR18901:SF38">
    <property type="entry name" value="PSEUDOURIDINE-5'-PHOSPHATASE"/>
    <property type="match status" value="1"/>
</dbReference>
<dbReference type="PANTHER" id="PTHR18901">
    <property type="entry name" value="2-DEOXYGLUCOSE-6-PHOSPHATE PHOSPHATASE 2"/>
    <property type="match status" value="1"/>
</dbReference>
<dbReference type="InterPro" id="IPR036412">
    <property type="entry name" value="HAD-like_sf"/>
</dbReference>
<dbReference type="NCBIfam" id="TIGR01509">
    <property type="entry name" value="HAD-SF-IA-v3"/>
    <property type="match status" value="1"/>
</dbReference>
<feature type="region of interest" description="Disordered" evidence="1">
    <location>
        <begin position="232"/>
        <end position="275"/>
    </location>
</feature>
<protein>
    <submittedName>
        <fullName evidence="2">HAD family phosphatase</fullName>
    </submittedName>
</protein>
<dbReference type="AlphaFoldDB" id="A0A3A9YQD5"/>
<feature type="compositionally biased region" description="Low complexity" evidence="1">
    <location>
        <begin position="257"/>
        <end position="275"/>
    </location>
</feature>
<reference evidence="2 3" key="1">
    <citation type="journal article" date="2014" name="Int. J. Syst. Evol. Microbiol.">
        <title>Streptomyces hoynatensis sp. nov., isolated from deep marine sediment.</title>
        <authorList>
            <person name="Veyisoglu A."/>
            <person name="Sahin N."/>
        </authorList>
    </citation>
    <scope>NUCLEOTIDE SEQUENCE [LARGE SCALE GENOMIC DNA]</scope>
    <source>
        <strain evidence="2 3">KCTC 29097</strain>
    </source>
</reference>
<evidence type="ECO:0000256" key="1">
    <source>
        <dbReference type="SAM" id="MobiDB-lite"/>
    </source>
</evidence>
<comment type="caution">
    <text evidence="2">The sequence shown here is derived from an EMBL/GenBank/DDBJ whole genome shotgun (WGS) entry which is preliminary data.</text>
</comment>
<sequence length="275" mass="28034">MTSSLPALDTLIPLGPTPGAVLLDMDGTLVDTEGFWWEAEVEVFGDLGHALADEHREVVVGGPMTRSAGYLIEVTGADIALDELRDLLNGAFLRRLERGVPLMPGARRLLTELAAHRVPTALVSASHREVIDRVLASLGAENFALTVAGDELPRSKPHPDPYLAAARGLGADPGRCVAVEDTATGVASAEAAGCRVIAVPSVAPIAPAAGRTVVSSLEEVDLALLRSVAASPSPLTPEARPPGALPPGSPVPEAAEPATGRGPAAQGPAAAPAVP</sequence>
<organism evidence="2 3">
    <name type="scientific">Streptomyces hoynatensis</name>
    <dbReference type="NCBI Taxonomy" id="1141874"/>
    <lineage>
        <taxon>Bacteria</taxon>
        <taxon>Bacillati</taxon>
        <taxon>Actinomycetota</taxon>
        <taxon>Actinomycetes</taxon>
        <taxon>Kitasatosporales</taxon>
        <taxon>Streptomycetaceae</taxon>
        <taxon>Streptomyces</taxon>
    </lineage>
</organism>
<dbReference type="SFLD" id="SFLDS00003">
    <property type="entry name" value="Haloacid_Dehalogenase"/>
    <property type="match status" value="1"/>
</dbReference>
<dbReference type="Pfam" id="PF00702">
    <property type="entry name" value="Hydrolase"/>
    <property type="match status" value="1"/>
</dbReference>
<dbReference type="InterPro" id="IPR023198">
    <property type="entry name" value="PGP-like_dom2"/>
</dbReference>
<name>A0A3A9YQD5_9ACTN</name>
<dbReference type="InterPro" id="IPR006439">
    <property type="entry name" value="HAD-SF_hydro_IA"/>
</dbReference>
<dbReference type="SFLD" id="SFLDG01129">
    <property type="entry name" value="C1.5:_HAD__Beta-PGM__Phosphata"/>
    <property type="match status" value="1"/>
</dbReference>
<dbReference type="Proteomes" id="UP000272474">
    <property type="component" value="Unassembled WGS sequence"/>
</dbReference>
<dbReference type="InterPro" id="IPR023214">
    <property type="entry name" value="HAD_sf"/>
</dbReference>
<dbReference type="SUPFAM" id="SSF56784">
    <property type="entry name" value="HAD-like"/>
    <property type="match status" value="1"/>
</dbReference>
<dbReference type="Gene3D" id="3.40.50.1000">
    <property type="entry name" value="HAD superfamily/HAD-like"/>
    <property type="match status" value="1"/>
</dbReference>
<keyword evidence="3" id="KW-1185">Reference proteome</keyword>
<feature type="compositionally biased region" description="Pro residues" evidence="1">
    <location>
        <begin position="239"/>
        <end position="250"/>
    </location>
</feature>
<evidence type="ECO:0000313" key="3">
    <source>
        <dbReference type="Proteomes" id="UP000272474"/>
    </source>
</evidence>
<dbReference type="Gene3D" id="1.10.150.240">
    <property type="entry name" value="Putative phosphatase, domain 2"/>
    <property type="match status" value="1"/>
</dbReference>
<gene>
    <name evidence="2" type="ORF">D7294_25470</name>
</gene>
<proteinExistence type="predicted"/>
<dbReference type="OrthoDB" id="9797743at2"/>
<dbReference type="CDD" id="cd07505">
    <property type="entry name" value="HAD_BPGM-like"/>
    <property type="match status" value="1"/>
</dbReference>